<proteinExistence type="predicted"/>
<dbReference type="EMBL" id="JABXJJ020000032">
    <property type="protein sequence ID" value="MDI5972460.1"/>
    <property type="molecule type" value="Genomic_DNA"/>
</dbReference>
<gene>
    <name evidence="1" type="ORF">POF50_024490</name>
</gene>
<dbReference type="InterPro" id="IPR029068">
    <property type="entry name" value="Glyas_Bleomycin-R_OHBP_Dase"/>
</dbReference>
<accession>A0AA90H7L7</accession>
<reference evidence="1" key="1">
    <citation type="submission" date="2023-05" db="EMBL/GenBank/DDBJ databases">
        <title>Streptantibioticus silvisoli sp. nov., acidotolerant actinomycetes 1 from pine litter.</title>
        <authorList>
            <person name="Swiecimska M."/>
            <person name="Golinska P."/>
            <person name="Sangal V."/>
            <person name="Wachnowicz B."/>
            <person name="Goodfellow M."/>
        </authorList>
    </citation>
    <scope>NUCLEOTIDE SEQUENCE</scope>
    <source>
        <strain evidence="1">SL13</strain>
    </source>
</reference>
<dbReference type="AlphaFoldDB" id="A0AA90H7L7"/>
<sequence length="126" mass="14173">MIIRTYARVFTHDMDATLSCLRELHGHPAELRVDFAELEIATIGDLCVVAGPEEALERYRPTVGPLIVDDLDAARETARRFGAEFTVPSFDSPTGRGFYARHPDGVEMEYVQWNAETLARVRRAAH</sequence>
<protein>
    <submittedName>
        <fullName evidence="1">VOC family protein</fullName>
    </submittedName>
</protein>
<evidence type="ECO:0000313" key="1">
    <source>
        <dbReference type="EMBL" id="MDI5972460.1"/>
    </source>
</evidence>
<comment type="caution">
    <text evidence="1">The sequence shown here is derived from an EMBL/GenBank/DDBJ whole genome shotgun (WGS) entry which is preliminary data.</text>
</comment>
<dbReference type="RefSeq" id="WP_282698965.1">
    <property type="nucleotide sequence ID" value="NZ_JABXJJ020000032.1"/>
</dbReference>
<dbReference type="SUPFAM" id="SSF54593">
    <property type="entry name" value="Glyoxalase/Bleomycin resistance protein/Dihydroxybiphenyl dioxygenase"/>
    <property type="match status" value="1"/>
</dbReference>
<organism evidence="1">
    <name type="scientific">Streptantibioticus silvisoli</name>
    <dbReference type="NCBI Taxonomy" id="2705255"/>
    <lineage>
        <taxon>Bacteria</taxon>
        <taxon>Bacillati</taxon>
        <taxon>Actinomycetota</taxon>
        <taxon>Actinomycetes</taxon>
        <taxon>Kitasatosporales</taxon>
        <taxon>Streptomycetaceae</taxon>
        <taxon>Streptantibioticus</taxon>
    </lineage>
</organism>
<name>A0AA90H7L7_9ACTN</name>
<dbReference type="Gene3D" id="3.10.180.10">
    <property type="entry name" value="2,3-Dihydroxybiphenyl 1,2-Dioxygenase, domain 1"/>
    <property type="match status" value="1"/>
</dbReference>